<dbReference type="InterPro" id="IPR018076">
    <property type="entry name" value="T2SS_GspF_dom"/>
</dbReference>
<accession>X0UJ03</accession>
<dbReference type="InterPro" id="IPR042094">
    <property type="entry name" value="T2SS_GspF_sf"/>
</dbReference>
<comment type="subcellular location">
    <subcellularLocation>
        <location evidence="1">Cell inner membrane</location>
        <topology evidence="1">Multi-pass membrane protein</topology>
    </subcellularLocation>
</comment>
<feature type="transmembrane region" description="Helical" evidence="8">
    <location>
        <begin position="69"/>
        <end position="88"/>
    </location>
</feature>
<evidence type="ECO:0000256" key="5">
    <source>
        <dbReference type="ARBA" id="ARBA00022692"/>
    </source>
</evidence>
<dbReference type="EMBL" id="BARS01029011">
    <property type="protein sequence ID" value="GAG00353.1"/>
    <property type="molecule type" value="Genomic_DNA"/>
</dbReference>
<proteinExistence type="inferred from homology"/>
<evidence type="ECO:0000256" key="4">
    <source>
        <dbReference type="ARBA" id="ARBA00022519"/>
    </source>
</evidence>
<organism evidence="10">
    <name type="scientific">marine sediment metagenome</name>
    <dbReference type="NCBI Taxonomy" id="412755"/>
    <lineage>
        <taxon>unclassified sequences</taxon>
        <taxon>metagenomes</taxon>
        <taxon>ecological metagenomes</taxon>
    </lineage>
</organism>
<comment type="similarity">
    <text evidence="2">Belongs to the GSP F family.</text>
</comment>
<dbReference type="PANTHER" id="PTHR30012:SF0">
    <property type="entry name" value="TYPE II SECRETION SYSTEM PROTEIN F-RELATED"/>
    <property type="match status" value="1"/>
</dbReference>
<evidence type="ECO:0000256" key="7">
    <source>
        <dbReference type="ARBA" id="ARBA00023136"/>
    </source>
</evidence>
<reference evidence="10" key="1">
    <citation type="journal article" date="2014" name="Front. Microbiol.">
        <title>High frequency of phylogenetically diverse reductive dehalogenase-homologous genes in deep subseafloor sedimentary metagenomes.</title>
        <authorList>
            <person name="Kawai M."/>
            <person name="Futagami T."/>
            <person name="Toyoda A."/>
            <person name="Takaki Y."/>
            <person name="Nishi S."/>
            <person name="Hori S."/>
            <person name="Arai W."/>
            <person name="Tsubouchi T."/>
            <person name="Morono Y."/>
            <person name="Uchiyama I."/>
            <person name="Ito T."/>
            <person name="Fujiyama A."/>
            <person name="Inagaki F."/>
            <person name="Takami H."/>
        </authorList>
    </citation>
    <scope>NUCLEOTIDE SEQUENCE</scope>
    <source>
        <strain evidence="10">Expedition CK06-06</strain>
    </source>
</reference>
<gene>
    <name evidence="10" type="ORF">S01H1_45403</name>
</gene>
<feature type="transmembrane region" description="Helical" evidence="8">
    <location>
        <begin position="223"/>
        <end position="244"/>
    </location>
</feature>
<evidence type="ECO:0000259" key="9">
    <source>
        <dbReference type="Pfam" id="PF00482"/>
    </source>
</evidence>
<dbReference type="InterPro" id="IPR003004">
    <property type="entry name" value="GspF/PilC"/>
</dbReference>
<evidence type="ECO:0000256" key="3">
    <source>
        <dbReference type="ARBA" id="ARBA00022475"/>
    </source>
</evidence>
<evidence type="ECO:0000313" key="10">
    <source>
        <dbReference type="EMBL" id="GAG00353.1"/>
    </source>
</evidence>
<evidence type="ECO:0000256" key="1">
    <source>
        <dbReference type="ARBA" id="ARBA00004429"/>
    </source>
</evidence>
<protein>
    <recommendedName>
        <fullName evidence="9">Type II secretion system protein GspF domain-containing protein</fullName>
    </recommendedName>
</protein>
<dbReference type="GO" id="GO:0005886">
    <property type="term" value="C:plasma membrane"/>
    <property type="evidence" value="ECO:0007669"/>
    <property type="project" value="UniProtKB-SubCell"/>
</dbReference>
<evidence type="ECO:0000256" key="6">
    <source>
        <dbReference type="ARBA" id="ARBA00022989"/>
    </source>
</evidence>
<dbReference type="PRINTS" id="PR00812">
    <property type="entry name" value="BCTERIALGSPF"/>
</dbReference>
<dbReference type="FunFam" id="1.20.81.30:FF:000001">
    <property type="entry name" value="Type II secretion system protein F"/>
    <property type="match status" value="1"/>
</dbReference>
<feature type="transmembrane region" description="Helical" evidence="8">
    <location>
        <begin position="16"/>
        <end position="38"/>
    </location>
</feature>
<feature type="non-terminal residue" evidence="10">
    <location>
        <position position="1"/>
    </location>
</feature>
<keyword evidence="5 8" id="KW-0812">Transmembrane</keyword>
<keyword evidence="3" id="KW-1003">Cell membrane</keyword>
<comment type="caution">
    <text evidence="10">The sequence shown here is derived from an EMBL/GenBank/DDBJ whole genome shotgun (WGS) entry which is preliminary data.</text>
</comment>
<keyword evidence="7 8" id="KW-0472">Membrane</keyword>
<name>X0UJ03_9ZZZZ</name>
<evidence type="ECO:0000256" key="8">
    <source>
        <dbReference type="SAM" id="Phobius"/>
    </source>
</evidence>
<sequence>HAEREYSLTHKIRGAFTYPAVILTLFLVVGVVMMIYIVPQLTLMLEELNQEIPFTTKVLIGTSEFLKSYIWLVVLILVALIVGLWRGIKTEKGRILLDRFKLRIPIFKGIFQKVYLARFSENLRTLLKGGIPILKALDITAIVIGNKIYENIIKQAREKVRKGETISSAFSAYPKEITPMLSQMVGVGEKTAQLDSILEKVAIFYKEEVDRMVANMTQLIEPFMILILGAGVGFLVASILMPIYNIASGI</sequence>
<keyword evidence="6 8" id="KW-1133">Transmembrane helix</keyword>
<feature type="domain" description="Type II secretion system protein GspF" evidence="9">
    <location>
        <begin position="119"/>
        <end position="242"/>
    </location>
</feature>
<dbReference type="Gene3D" id="1.20.81.30">
    <property type="entry name" value="Type II secretion system (T2SS), domain F"/>
    <property type="match status" value="1"/>
</dbReference>
<evidence type="ECO:0000256" key="2">
    <source>
        <dbReference type="ARBA" id="ARBA00005745"/>
    </source>
</evidence>
<keyword evidence="4" id="KW-0997">Cell inner membrane</keyword>
<dbReference type="AlphaFoldDB" id="X0UJ03"/>
<dbReference type="Pfam" id="PF00482">
    <property type="entry name" value="T2SSF"/>
    <property type="match status" value="1"/>
</dbReference>
<dbReference type="PANTHER" id="PTHR30012">
    <property type="entry name" value="GENERAL SECRETION PATHWAY PROTEIN"/>
    <property type="match status" value="1"/>
</dbReference>